<dbReference type="Proteomes" id="UP000428260">
    <property type="component" value="Chromosome"/>
</dbReference>
<proteinExistence type="predicted"/>
<dbReference type="Gene3D" id="1.25.40.10">
    <property type="entry name" value="Tetratricopeptide repeat domain"/>
    <property type="match status" value="2"/>
</dbReference>
<dbReference type="PANTHER" id="PTHR12558">
    <property type="entry name" value="CELL DIVISION CYCLE 16,23,27"/>
    <property type="match status" value="1"/>
</dbReference>
<gene>
    <name evidence="1" type="ORF">GM418_09600</name>
</gene>
<dbReference type="PANTHER" id="PTHR12558:SF13">
    <property type="entry name" value="CELL DIVISION CYCLE PROTEIN 27 HOMOLOG"/>
    <property type="match status" value="1"/>
</dbReference>
<accession>A0A6I6JN89</accession>
<reference evidence="1 2" key="1">
    <citation type="submission" date="2019-11" db="EMBL/GenBank/DDBJ databases">
        <authorList>
            <person name="Zheng R.K."/>
            <person name="Sun C.M."/>
        </authorList>
    </citation>
    <scope>NUCLEOTIDE SEQUENCE [LARGE SCALE GENOMIC DNA]</scope>
    <source>
        <strain evidence="1 2">WC007</strain>
    </source>
</reference>
<name>A0A6I6JN89_9BACT</name>
<sequence length="633" mass="73293">MRYITILFIFIFALQDVFGQQLQQQEKTDAQLAITYYNSRDYEKAIPLLLSIYKKSSNNYYFRLYINSLVQLDRFSEAEESLTSEIKKRKNPSPELVVYLGYVLDEQGRSEEATIKYQDAIRSIPPNKGSYLVTANTFLQWGKYDYTVETYLKGRQEIPGEQFNYELARAYLYQRNYDNMLEEYLNLLRQDEKQLARVQSSLSSAMRLDIDDGLRNQFRGQVLKRIQADPNVIGYNRLLIWFFLQEKKFSSALRQSIALDKRTGKEDPQIAQLGQLALNNKSYGDAQKAYEYLLAKGKENPYYNQAFSQQVHVNYLQFINGSKEDPGKGKEIASQYDSVLNYLGYDVASLNMIQEYAHLLAFYLNDSEKAIGVLQKGLEIPKLKPEHSGLLKTEMADIYVYSGDQWEATLVYSQVIDANKMNTLGDEVKLKKAKLAYYMGNFSWAKAQLDVLKASTSKLTANDALDLSLLIGNNLNMDTTAVPLTMFAKADLLFFQNKPEEAMAILNGLQEVYPYNSLVDDILFRKAKIEIERQEYEKAAAYLEQIVTDFSYDILADDALFELAGLFNYHLEEKEKARDFYKKMLFDYPGSVFVDESRTIYRELREIYPDEEIDQKPTEEDLFMQPVNPNEIN</sequence>
<evidence type="ECO:0000313" key="2">
    <source>
        <dbReference type="Proteomes" id="UP000428260"/>
    </source>
</evidence>
<dbReference type="KEGG" id="mcos:GM418_09600"/>
<dbReference type="InterPro" id="IPR011990">
    <property type="entry name" value="TPR-like_helical_dom_sf"/>
</dbReference>
<keyword evidence="2" id="KW-1185">Reference proteome</keyword>
<protein>
    <submittedName>
        <fullName evidence="1">Tetratricopeptide repeat protein</fullName>
    </submittedName>
</protein>
<dbReference type="AlphaFoldDB" id="A0A6I6JN89"/>
<organism evidence="1 2">
    <name type="scientific">Maribellus comscasis</name>
    <dbReference type="NCBI Taxonomy" id="2681766"/>
    <lineage>
        <taxon>Bacteria</taxon>
        <taxon>Pseudomonadati</taxon>
        <taxon>Bacteroidota</taxon>
        <taxon>Bacteroidia</taxon>
        <taxon>Marinilabiliales</taxon>
        <taxon>Prolixibacteraceae</taxon>
        <taxon>Maribellus</taxon>
    </lineage>
</organism>
<dbReference type="Pfam" id="PF13432">
    <property type="entry name" value="TPR_16"/>
    <property type="match status" value="2"/>
</dbReference>
<dbReference type="RefSeq" id="WP_158865489.1">
    <property type="nucleotide sequence ID" value="NZ_CP046401.1"/>
</dbReference>
<evidence type="ECO:0000313" key="1">
    <source>
        <dbReference type="EMBL" id="QGY43901.1"/>
    </source>
</evidence>
<dbReference type="EMBL" id="CP046401">
    <property type="protein sequence ID" value="QGY43901.1"/>
    <property type="molecule type" value="Genomic_DNA"/>
</dbReference>
<dbReference type="SUPFAM" id="SSF48452">
    <property type="entry name" value="TPR-like"/>
    <property type="match status" value="3"/>
</dbReference>